<evidence type="ECO:0000313" key="6">
    <source>
        <dbReference type="EMBL" id="MFD1677957.1"/>
    </source>
</evidence>
<name>A0ABW4JND9_9BACL</name>
<evidence type="ECO:0000256" key="3">
    <source>
        <dbReference type="ARBA" id="ARBA00022989"/>
    </source>
</evidence>
<accession>A0ABW4JND9</accession>
<dbReference type="InterPro" id="IPR005829">
    <property type="entry name" value="Sugar_transporter_CS"/>
</dbReference>
<sequence length="100" mass="11162">MPILGKLADLYGRKRMYLSCMALFILLFRIEAKAKEVIIPLHLFKNRNVVVLSALVFTLMLGMSVFGSLLSQQIKNGVAGVSRQLPPGRSCRCMIHQNGK</sequence>
<evidence type="ECO:0000256" key="5">
    <source>
        <dbReference type="SAM" id="Phobius"/>
    </source>
</evidence>
<comment type="subcellular location">
    <subcellularLocation>
        <location evidence="1">Membrane</location>
        <topology evidence="1">Multi-pass membrane protein</topology>
    </subcellularLocation>
</comment>
<evidence type="ECO:0000256" key="4">
    <source>
        <dbReference type="ARBA" id="ARBA00023136"/>
    </source>
</evidence>
<evidence type="ECO:0008006" key="8">
    <source>
        <dbReference type="Google" id="ProtNLM"/>
    </source>
</evidence>
<dbReference type="PROSITE" id="PS00216">
    <property type="entry name" value="SUGAR_TRANSPORT_1"/>
    <property type="match status" value="1"/>
</dbReference>
<protein>
    <recommendedName>
        <fullName evidence="8">MFS transporter</fullName>
    </recommendedName>
</protein>
<dbReference type="EMBL" id="JBHUCX010000099">
    <property type="protein sequence ID" value="MFD1677957.1"/>
    <property type="molecule type" value="Genomic_DNA"/>
</dbReference>
<feature type="transmembrane region" description="Helical" evidence="5">
    <location>
        <begin position="50"/>
        <end position="70"/>
    </location>
</feature>
<evidence type="ECO:0000256" key="2">
    <source>
        <dbReference type="ARBA" id="ARBA00022692"/>
    </source>
</evidence>
<reference evidence="7" key="1">
    <citation type="journal article" date="2019" name="Int. J. Syst. Evol. Microbiol.">
        <title>The Global Catalogue of Microorganisms (GCM) 10K type strain sequencing project: providing services to taxonomists for standard genome sequencing and annotation.</title>
        <authorList>
            <consortium name="The Broad Institute Genomics Platform"/>
            <consortium name="The Broad Institute Genome Sequencing Center for Infectious Disease"/>
            <person name="Wu L."/>
            <person name="Ma J."/>
        </authorList>
    </citation>
    <scope>NUCLEOTIDE SEQUENCE [LARGE SCALE GENOMIC DNA]</scope>
    <source>
        <strain evidence="7">CGMCC 1.12286</strain>
    </source>
</reference>
<dbReference type="RefSeq" id="WP_377945896.1">
    <property type="nucleotide sequence ID" value="NZ_JBHUCX010000099.1"/>
</dbReference>
<proteinExistence type="predicted"/>
<evidence type="ECO:0000313" key="7">
    <source>
        <dbReference type="Proteomes" id="UP001597079"/>
    </source>
</evidence>
<keyword evidence="7" id="KW-1185">Reference proteome</keyword>
<keyword evidence="3 5" id="KW-1133">Transmembrane helix</keyword>
<gene>
    <name evidence="6" type="ORF">ACFSB2_25145</name>
</gene>
<keyword evidence="4 5" id="KW-0472">Membrane</keyword>
<comment type="caution">
    <text evidence="6">The sequence shown here is derived from an EMBL/GenBank/DDBJ whole genome shotgun (WGS) entry which is preliminary data.</text>
</comment>
<dbReference type="Proteomes" id="UP001597079">
    <property type="component" value="Unassembled WGS sequence"/>
</dbReference>
<organism evidence="6 7">
    <name type="scientific">Alicyclobacillus fodiniaquatilis</name>
    <dbReference type="NCBI Taxonomy" id="1661150"/>
    <lineage>
        <taxon>Bacteria</taxon>
        <taxon>Bacillati</taxon>
        <taxon>Bacillota</taxon>
        <taxon>Bacilli</taxon>
        <taxon>Bacillales</taxon>
        <taxon>Alicyclobacillaceae</taxon>
        <taxon>Alicyclobacillus</taxon>
    </lineage>
</organism>
<evidence type="ECO:0000256" key="1">
    <source>
        <dbReference type="ARBA" id="ARBA00004141"/>
    </source>
</evidence>
<keyword evidence="2 5" id="KW-0812">Transmembrane</keyword>